<dbReference type="GO" id="GO:0046306">
    <property type="term" value="P:alkanesulfonate catabolic process"/>
    <property type="evidence" value="ECO:0007669"/>
    <property type="project" value="TreeGrafter"/>
</dbReference>
<organism evidence="7 8">
    <name type="scientific">Pseudonocardia hierapolitana</name>
    <dbReference type="NCBI Taxonomy" id="1128676"/>
    <lineage>
        <taxon>Bacteria</taxon>
        <taxon>Bacillati</taxon>
        <taxon>Actinomycetota</taxon>
        <taxon>Actinomycetes</taxon>
        <taxon>Pseudonocardiales</taxon>
        <taxon>Pseudonocardiaceae</taxon>
        <taxon>Pseudonocardia</taxon>
    </lineage>
</organism>
<keyword evidence="8" id="KW-1185">Reference proteome</keyword>
<sequence>MDLEVVLPDESPDIAPEAFVELARTAERLGYRTLYLPDHLLPPEPYGATYGGVYEPLVTLAHIAARTSVIRLGTSVLVLPLRSPFVVAKQVATLDRLSGGRAVLGVGVGWDRTEFASVGADFATRGARTDEDIALLRHLFRDGGAFHGRFHHVEQGVFAPVPARSVPIMVGGTSEAALRRAAAVADEWQGFAIDAGGFARCAARLRELAENVFEKRGAGRPGQPGPAGSPTSAAHIRASRTHSQRTPRLGTRLAWSGGRDELERTVEEAHALAEAGADAVAVWFGGADGAADRMAEFAAAFRV</sequence>
<gene>
    <name evidence="7" type="ORF">FHX44_112004</name>
</gene>
<dbReference type="Gene3D" id="3.20.20.30">
    <property type="entry name" value="Luciferase-like domain"/>
    <property type="match status" value="1"/>
</dbReference>
<protein>
    <submittedName>
        <fullName evidence="7">Putative F420-dependent oxidoreductase</fullName>
    </submittedName>
</protein>
<dbReference type="Proteomes" id="UP000321261">
    <property type="component" value="Unassembled WGS sequence"/>
</dbReference>
<evidence type="ECO:0000256" key="3">
    <source>
        <dbReference type="ARBA" id="ARBA00023002"/>
    </source>
</evidence>
<proteinExistence type="predicted"/>
<keyword evidence="1" id="KW-0285">Flavoprotein</keyword>
<dbReference type="PANTHER" id="PTHR42847">
    <property type="entry name" value="ALKANESULFONATE MONOOXYGENASE"/>
    <property type="match status" value="1"/>
</dbReference>
<feature type="region of interest" description="Disordered" evidence="5">
    <location>
        <begin position="215"/>
        <end position="248"/>
    </location>
</feature>
<dbReference type="InterPro" id="IPR036661">
    <property type="entry name" value="Luciferase-like_sf"/>
</dbReference>
<dbReference type="InterPro" id="IPR019921">
    <property type="entry name" value="Lucif-like_OxRdtase_Rv2161c"/>
</dbReference>
<dbReference type="OrthoDB" id="9814695at2"/>
<keyword evidence="3" id="KW-0560">Oxidoreductase</keyword>
<dbReference type="InterPro" id="IPR050172">
    <property type="entry name" value="SsuD_RutA_monooxygenase"/>
</dbReference>
<reference evidence="7 8" key="1">
    <citation type="submission" date="2019-06" db="EMBL/GenBank/DDBJ databases">
        <title>Sequencing the genomes of 1000 actinobacteria strains.</title>
        <authorList>
            <person name="Klenk H.-P."/>
        </authorList>
    </citation>
    <scope>NUCLEOTIDE SEQUENCE [LARGE SCALE GENOMIC DNA]</scope>
    <source>
        <strain evidence="7 8">DSM 45671</strain>
    </source>
</reference>
<dbReference type="SUPFAM" id="SSF51679">
    <property type="entry name" value="Bacterial luciferase-like"/>
    <property type="match status" value="1"/>
</dbReference>
<evidence type="ECO:0000256" key="4">
    <source>
        <dbReference type="ARBA" id="ARBA00023033"/>
    </source>
</evidence>
<evidence type="ECO:0000256" key="1">
    <source>
        <dbReference type="ARBA" id="ARBA00022630"/>
    </source>
</evidence>
<evidence type="ECO:0000256" key="2">
    <source>
        <dbReference type="ARBA" id="ARBA00022643"/>
    </source>
</evidence>
<evidence type="ECO:0000256" key="5">
    <source>
        <dbReference type="SAM" id="MobiDB-lite"/>
    </source>
</evidence>
<dbReference type="GO" id="GO:0008726">
    <property type="term" value="F:alkanesulfonate monooxygenase activity"/>
    <property type="evidence" value="ECO:0007669"/>
    <property type="project" value="TreeGrafter"/>
</dbReference>
<evidence type="ECO:0000259" key="6">
    <source>
        <dbReference type="Pfam" id="PF00296"/>
    </source>
</evidence>
<dbReference type="AlphaFoldDB" id="A0A561SMQ5"/>
<dbReference type="NCBIfam" id="TIGR03619">
    <property type="entry name" value="F420_Rv2161c"/>
    <property type="match status" value="1"/>
</dbReference>
<feature type="domain" description="Luciferase-like" evidence="6">
    <location>
        <begin position="14"/>
        <end position="298"/>
    </location>
</feature>
<dbReference type="InterPro" id="IPR011251">
    <property type="entry name" value="Luciferase-like_dom"/>
</dbReference>
<comment type="caution">
    <text evidence="7">The sequence shown here is derived from an EMBL/GenBank/DDBJ whole genome shotgun (WGS) entry which is preliminary data.</text>
</comment>
<keyword evidence="2" id="KW-0288">FMN</keyword>
<dbReference type="Pfam" id="PF00296">
    <property type="entry name" value="Bac_luciferase"/>
    <property type="match status" value="1"/>
</dbReference>
<dbReference type="RefSeq" id="WP_147255208.1">
    <property type="nucleotide sequence ID" value="NZ_VIWU01000001.1"/>
</dbReference>
<name>A0A561SMQ5_9PSEU</name>
<dbReference type="EMBL" id="VIWU01000001">
    <property type="protein sequence ID" value="TWF76116.1"/>
    <property type="molecule type" value="Genomic_DNA"/>
</dbReference>
<dbReference type="PANTHER" id="PTHR42847:SF4">
    <property type="entry name" value="ALKANESULFONATE MONOOXYGENASE-RELATED"/>
    <property type="match status" value="1"/>
</dbReference>
<accession>A0A561SMQ5</accession>
<evidence type="ECO:0000313" key="8">
    <source>
        <dbReference type="Proteomes" id="UP000321261"/>
    </source>
</evidence>
<evidence type="ECO:0000313" key="7">
    <source>
        <dbReference type="EMBL" id="TWF76116.1"/>
    </source>
</evidence>
<keyword evidence="4" id="KW-0503">Monooxygenase</keyword>